<accession>A0ABD2W2F7</accession>
<sequence length="117" mass="13208">MESKRWRNKFNDKKSVHAQGKIGKSLGGQKRLSSVYILMGLKANKNGSGARARAPSSLRSMRSRGGGISRVLSVCVLQARTNLHQWTECAVLCGIRYCKLDHFRALCYSEKRLRRQV</sequence>
<evidence type="ECO:0000313" key="2">
    <source>
        <dbReference type="EMBL" id="KAL3387322.1"/>
    </source>
</evidence>
<keyword evidence="3" id="KW-1185">Reference proteome</keyword>
<evidence type="ECO:0000313" key="3">
    <source>
        <dbReference type="Proteomes" id="UP001627154"/>
    </source>
</evidence>
<proteinExistence type="predicted"/>
<gene>
    <name evidence="2" type="ORF">TKK_017283</name>
</gene>
<name>A0ABD2W2F7_9HYME</name>
<dbReference type="AlphaFoldDB" id="A0ABD2W2F7"/>
<evidence type="ECO:0000256" key="1">
    <source>
        <dbReference type="SAM" id="MobiDB-lite"/>
    </source>
</evidence>
<organism evidence="2 3">
    <name type="scientific">Trichogramma kaykai</name>
    <dbReference type="NCBI Taxonomy" id="54128"/>
    <lineage>
        <taxon>Eukaryota</taxon>
        <taxon>Metazoa</taxon>
        <taxon>Ecdysozoa</taxon>
        <taxon>Arthropoda</taxon>
        <taxon>Hexapoda</taxon>
        <taxon>Insecta</taxon>
        <taxon>Pterygota</taxon>
        <taxon>Neoptera</taxon>
        <taxon>Endopterygota</taxon>
        <taxon>Hymenoptera</taxon>
        <taxon>Apocrita</taxon>
        <taxon>Proctotrupomorpha</taxon>
        <taxon>Chalcidoidea</taxon>
        <taxon>Trichogrammatidae</taxon>
        <taxon>Trichogramma</taxon>
    </lineage>
</organism>
<comment type="caution">
    <text evidence="2">The sequence shown here is derived from an EMBL/GenBank/DDBJ whole genome shotgun (WGS) entry which is preliminary data.</text>
</comment>
<feature type="compositionally biased region" description="Basic and acidic residues" evidence="1">
    <location>
        <begin position="1"/>
        <end position="15"/>
    </location>
</feature>
<dbReference type="EMBL" id="JBJJXI010000137">
    <property type="protein sequence ID" value="KAL3387322.1"/>
    <property type="molecule type" value="Genomic_DNA"/>
</dbReference>
<dbReference type="Proteomes" id="UP001627154">
    <property type="component" value="Unassembled WGS sequence"/>
</dbReference>
<reference evidence="2 3" key="1">
    <citation type="journal article" date="2024" name="bioRxiv">
        <title>A reference genome for Trichogramma kaykai: A tiny desert-dwelling parasitoid wasp with competing sex-ratio distorters.</title>
        <authorList>
            <person name="Culotta J."/>
            <person name="Lindsey A.R."/>
        </authorList>
    </citation>
    <scope>NUCLEOTIDE SEQUENCE [LARGE SCALE GENOMIC DNA]</scope>
    <source>
        <strain evidence="2 3">KSX58</strain>
    </source>
</reference>
<feature type="region of interest" description="Disordered" evidence="1">
    <location>
        <begin position="1"/>
        <end position="22"/>
    </location>
</feature>
<protein>
    <submittedName>
        <fullName evidence="2">Uncharacterized protein</fullName>
    </submittedName>
</protein>